<reference evidence="1 2" key="1">
    <citation type="submission" date="2020-02" db="EMBL/GenBank/DDBJ databases">
        <title>Draft genome sequence of Haematococcus lacustris strain NIES-144.</title>
        <authorList>
            <person name="Morimoto D."/>
            <person name="Nakagawa S."/>
            <person name="Yoshida T."/>
            <person name="Sawayama S."/>
        </authorList>
    </citation>
    <scope>NUCLEOTIDE SEQUENCE [LARGE SCALE GENOMIC DNA]</scope>
    <source>
        <strain evidence="1 2">NIES-144</strain>
    </source>
</reference>
<sequence length="137" mass="14650">DELVDARQRAANDVAHLVAHGVGVALQRPLDADLVLPSRRSIVRVEDDTDASAVAALSSQSTQGFTLGVGAATLRWLGSERFAPATKYHRCVCPGLWLARDSAVAALGWSLASIKLSTWMSLPNDAAKLQFVRNLIS</sequence>
<protein>
    <submittedName>
        <fullName evidence="1">Uncharacterized protein</fullName>
    </submittedName>
</protein>
<organism evidence="1 2">
    <name type="scientific">Haematococcus lacustris</name>
    <name type="common">Green alga</name>
    <name type="synonym">Haematococcus pluvialis</name>
    <dbReference type="NCBI Taxonomy" id="44745"/>
    <lineage>
        <taxon>Eukaryota</taxon>
        <taxon>Viridiplantae</taxon>
        <taxon>Chlorophyta</taxon>
        <taxon>core chlorophytes</taxon>
        <taxon>Chlorophyceae</taxon>
        <taxon>CS clade</taxon>
        <taxon>Chlamydomonadales</taxon>
        <taxon>Haematococcaceae</taxon>
        <taxon>Haematococcus</taxon>
    </lineage>
</organism>
<keyword evidence="2" id="KW-1185">Reference proteome</keyword>
<name>A0A699YQ12_HAELA</name>
<gene>
    <name evidence="1" type="ORF">HaLaN_08074</name>
</gene>
<accession>A0A699YQ12</accession>
<dbReference type="Proteomes" id="UP000485058">
    <property type="component" value="Unassembled WGS sequence"/>
</dbReference>
<evidence type="ECO:0000313" key="1">
    <source>
        <dbReference type="EMBL" id="GFH12397.1"/>
    </source>
</evidence>
<feature type="non-terminal residue" evidence="1">
    <location>
        <position position="1"/>
    </location>
</feature>
<dbReference type="EMBL" id="BLLF01000499">
    <property type="protein sequence ID" value="GFH12397.1"/>
    <property type="molecule type" value="Genomic_DNA"/>
</dbReference>
<evidence type="ECO:0000313" key="2">
    <source>
        <dbReference type="Proteomes" id="UP000485058"/>
    </source>
</evidence>
<dbReference type="AlphaFoldDB" id="A0A699YQ12"/>
<comment type="caution">
    <text evidence="1">The sequence shown here is derived from an EMBL/GenBank/DDBJ whole genome shotgun (WGS) entry which is preliminary data.</text>
</comment>
<proteinExistence type="predicted"/>